<dbReference type="AlphaFoldDB" id="A0AA37TDD6"/>
<evidence type="ECO:0000313" key="1">
    <source>
        <dbReference type="EMBL" id="GLS27655.1"/>
    </source>
</evidence>
<dbReference type="EMBL" id="BSPD01000085">
    <property type="protein sequence ID" value="GLS27655.1"/>
    <property type="molecule type" value="Genomic_DNA"/>
</dbReference>
<dbReference type="Proteomes" id="UP001156870">
    <property type="component" value="Unassembled WGS sequence"/>
</dbReference>
<evidence type="ECO:0000313" key="2">
    <source>
        <dbReference type="Proteomes" id="UP001156870"/>
    </source>
</evidence>
<name>A0AA37TDD6_9GAMM</name>
<keyword evidence="2" id="KW-1185">Reference proteome</keyword>
<accession>A0AA37TDD6</accession>
<proteinExistence type="predicted"/>
<gene>
    <name evidence="1" type="ORF">GCM10007877_33740</name>
</gene>
<protein>
    <submittedName>
        <fullName evidence="1">Uncharacterized protein</fullName>
    </submittedName>
</protein>
<sequence>MRANLDKVLRKYHLSFMQKVYSDENNDYDLLMDVFGITPQLKRENRQYWGERAWEVLGVAYCRGL</sequence>
<reference evidence="1 2" key="1">
    <citation type="journal article" date="2014" name="Int. J. Syst. Evol. Microbiol.">
        <title>Complete genome sequence of Corynebacterium casei LMG S-19264T (=DSM 44701T), isolated from a smear-ripened cheese.</title>
        <authorList>
            <consortium name="US DOE Joint Genome Institute (JGI-PGF)"/>
            <person name="Walter F."/>
            <person name="Albersmeier A."/>
            <person name="Kalinowski J."/>
            <person name="Ruckert C."/>
        </authorList>
    </citation>
    <scope>NUCLEOTIDE SEQUENCE [LARGE SCALE GENOMIC DNA]</scope>
    <source>
        <strain evidence="1 2">NBRC 110095</strain>
    </source>
</reference>
<comment type="caution">
    <text evidence="1">The sequence shown here is derived from an EMBL/GenBank/DDBJ whole genome shotgun (WGS) entry which is preliminary data.</text>
</comment>
<organism evidence="1 2">
    <name type="scientific">Marinibactrum halimedae</name>
    <dbReference type="NCBI Taxonomy" id="1444977"/>
    <lineage>
        <taxon>Bacteria</taxon>
        <taxon>Pseudomonadati</taxon>
        <taxon>Pseudomonadota</taxon>
        <taxon>Gammaproteobacteria</taxon>
        <taxon>Cellvibrionales</taxon>
        <taxon>Cellvibrionaceae</taxon>
        <taxon>Marinibactrum</taxon>
    </lineage>
</organism>